<dbReference type="SUPFAM" id="SSF52151">
    <property type="entry name" value="FabD/lysophospholipase-like"/>
    <property type="match status" value="1"/>
</dbReference>
<feature type="chain" id="PRO_5020391734" evidence="5">
    <location>
        <begin position="25"/>
        <end position="697"/>
    </location>
</feature>
<evidence type="ECO:0000313" key="7">
    <source>
        <dbReference type="EMBL" id="TDY52513.1"/>
    </source>
</evidence>
<keyword evidence="5" id="KW-0732">Signal</keyword>
<evidence type="ECO:0000259" key="6">
    <source>
        <dbReference type="PROSITE" id="PS51635"/>
    </source>
</evidence>
<reference evidence="7 8" key="1">
    <citation type="submission" date="2019-03" db="EMBL/GenBank/DDBJ databases">
        <title>Genomic Encyclopedia of Type Strains, Phase IV (KMG-IV): sequencing the most valuable type-strain genomes for metagenomic binning, comparative biology and taxonomic classification.</title>
        <authorList>
            <person name="Goeker M."/>
        </authorList>
    </citation>
    <scope>NUCLEOTIDE SEQUENCE [LARGE SCALE GENOMIC DNA]</scope>
    <source>
        <strain evidence="7 8">DSM 25964</strain>
    </source>
</reference>
<gene>
    <name evidence="7" type="ORF">C8D99_1373</name>
</gene>
<organism evidence="7 8">
    <name type="scientific">Aminivibrio pyruvatiphilus</name>
    <dbReference type="NCBI Taxonomy" id="1005740"/>
    <lineage>
        <taxon>Bacteria</taxon>
        <taxon>Thermotogati</taxon>
        <taxon>Synergistota</taxon>
        <taxon>Synergistia</taxon>
        <taxon>Synergistales</taxon>
        <taxon>Aminobacteriaceae</taxon>
        <taxon>Aminivibrio</taxon>
    </lineage>
</organism>
<dbReference type="CDD" id="cd07205">
    <property type="entry name" value="Pat_PNPLA6_PNPLA7_NTE1_like"/>
    <property type="match status" value="1"/>
</dbReference>
<dbReference type="InterPro" id="IPR016035">
    <property type="entry name" value="Acyl_Trfase/lysoPLipase"/>
</dbReference>
<dbReference type="PROSITE" id="PS51635">
    <property type="entry name" value="PNPLA"/>
    <property type="match status" value="1"/>
</dbReference>
<feature type="short sequence motif" description="GXSXG" evidence="4">
    <location>
        <begin position="61"/>
        <end position="65"/>
    </location>
</feature>
<comment type="caution">
    <text evidence="7">The sequence shown here is derived from an EMBL/GenBank/DDBJ whole genome shotgun (WGS) entry which is preliminary data.</text>
</comment>
<dbReference type="GO" id="GO:0016042">
    <property type="term" value="P:lipid catabolic process"/>
    <property type="evidence" value="ECO:0007669"/>
    <property type="project" value="UniProtKB-UniRule"/>
</dbReference>
<dbReference type="InterPro" id="IPR050301">
    <property type="entry name" value="NTE"/>
</dbReference>
<evidence type="ECO:0000256" key="1">
    <source>
        <dbReference type="ARBA" id="ARBA00022801"/>
    </source>
</evidence>
<dbReference type="Gene3D" id="2.40.160.50">
    <property type="entry name" value="membrane protein fhac: a member of the omp85/tpsb transporter family"/>
    <property type="match status" value="1"/>
</dbReference>
<dbReference type="GO" id="GO:0016787">
    <property type="term" value="F:hydrolase activity"/>
    <property type="evidence" value="ECO:0007669"/>
    <property type="project" value="UniProtKB-UniRule"/>
</dbReference>
<feature type="signal peptide" evidence="5">
    <location>
        <begin position="1"/>
        <end position="24"/>
    </location>
</feature>
<name>A0A4R8LX67_9BACT</name>
<evidence type="ECO:0000256" key="4">
    <source>
        <dbReference type="PROSITE-ProRule" id="PRU01161"/>
    </source>
</evidence>
<protein>
    <submittedName>
        <fullName evidence="7">NTE family protein</fullName>
    </submittedName>
</protein>
<dbReference type="OrthoDB" id="9770965at2"/>
<sequence length="697" mass="76437">MTAKRAATLILSLFLIFTAGAAHARGGVVLALSGGGTRGLAHIGVLEILEEEGIPIAGIVGTSMGSIIGGLAASGYSSAELREVIASLDLTNLLSEKTNPIFVPLSQDSVTPRSKVPWVAINSSGDVVGPLGGMSGVKLLERFAQLASRSQIVRFDELSIPFAAVATDLETGEKVVLRTGSLASAMRASMAIPALFDPWPLGGKLLVDGGLVSNLPVETAKELFPGYPVIAVDVSGTLKNRKDIRSLVDVIDQSLTIFTRRNVENEIMKADLVISPPVAGVPIFDLTHASRIIEGGRQATMDRMAAIRNLADNAPPVAQREALCIAASVASIRVEGATPDLEQRIQKRYRSWIGKPLSNINMVRASREIAGQEDVLAVDYRFEEAGENLDVIFVVQRNPELEINFGGYTTNLHPHRWLYIHGVRRDLFSDGDSLRFNAKVGEQWGVDASYLTTPEKNKSWEVTISAQNWELETNKGTRSWDRYAAGLTRRFSTGSFQAGLGYAFERVHTGGIDYDASGPTLFLTSNTLNDPTDPTSGSLFHLQAWWPDMEEVLYRVTYFQAARLSDNWRFYLRAGFAEGDETAAGGNRAVYLGAAEELYSYSGNPIQGERMFWWNAAFRRILMRSWWGALNTEIFGGMGFVYDDTGNRYRDVWEAGISFSVPGFLFDGKLMFLYNDEKDFKVGFFIGSPVWGHYPLP</sequence>
<evidence type="ECO:0000256" key="5">
    <source>
        <dbReference type="SAM" id="SignalP"/>
    </source>
</evidence>
<keyword evidence="3 4" id="KW-0443">Lipid metabolism</keyword>
<accession>A0A4R8LX67</accession>
<feature type="domain" description="PNPLA" evidence="6">
    <location>
        <begin position="30"/>
        <end position="221"/>
    </location>
</feature>
<dbReference type="PANTHER" id="PTHR14226:SF29">
    <property type="entry name" value="NEUROPATHY TARGET ESTERASE SWS"/>
    <property type="match status" value="1"/>
</dbReference>
<keyword evidence="8" id="KW-1185">Reference proteome</keyword>
<feature type="short sequence motif" description="DGA/G" evidence="4">
    <location>
        <begin position="208"/>
        <end position="210"/>
    </location>
</feature>
<keyword evidence="2 4" id="KW-0442">Lipid degradation</keyword>
<dbReference type="PANTHER" id="PTHR14226">
    <property type="entry name" value="NEUROPATHY TARGET ESTERASE/SWISS CHEESE D.MELANOGASTER"/>
    <property type="match status" value="1"/>
</dbReference>
<evidence type="ECO:0000256" key="3">
    <source>
        <dbReference type="ARBA" id="ARBA00023098"/>
    </source>
</evidence>
<evidence type="ECO:0000256" key="2">
    <source>
        <dbReference type="ARBA" id="ARBA00022963"/>
    </source>
</evidence>
<keyword evidence="1 4" id="KW-0378">Hydrolase</keyword>
<feature type="active site" description="Proton acceptor" evidence="4">
    <location>
        <position position="208"/>
    </location>
</feature>
<dbReference type="EMBL" id="SORI01000037">
    <property type="protein sequence ID" value="TDY52513.1"/>
    <property type="molecule type" value="Genomic_DNA"/>
</dbReference>
<feature type="short sequence motif" description="GXGXXG" evidence="4">
    <location>
        <begin position="34"/>
        <end position="39"/>
    </location>
</feature>
<dbReference type="Pfam" id="PF01734">
    <property type="entry name" value="Patatin"/>
    <property type="match status" value="1"/>
</dbReference>
<proteinExistence type="predicted"/>
<dbReference type="RefSeq" id="WP_133959237.1">
    <property type="nucleotide sequence ID" value="NZ_SORI01000037.1"/>
</dbReference>
<feature type="active site" description="Nucleophile" evidence="4">
    <location>
        <position position="63"/>
    </location>
</feature>
<dbReference type="Proteomes" id="UP000295066">
    <property type="component" value="Unassembled WGS sequence"/>
</dbReference>
<dbReference type="InterPro" id="IPR002641">
    <property type="entry name" value="PNPLA_dom"/>
</dbReference>
<dbReference type="AlphaFoldDB" id="A0A4R8LX67"/>
<evidence type="ECO:0000313" key="8">
    <source>
        <dbReference type="Proteomes" id="UP000295066"/>
    </source>
</evidence>
<dbReference type="Gene3D" id="3.40.1090.10">
    <property type="entry name" value="Cytosolic phospholipase A2 catalytic domain"/>
    <property type="match status" value="2"/>
</dbReference>